<reference evidence="1" key="1">
    <citation type="submission" date="2023-03" db="EMBL/GenBank/DDBJ databases">
        <title>Chromosome-scale reference genome and RAD-based genetic map of yellow starthistle (Centaurea solstitialis) reveal putative structural variation and QTLs associated with invader traits.</title>
        <authorList>
            <person name="Reatini B."/>
            <person name="Cang F.A."/>
            <person name="Jiang Q."/>
            <person name="Mckibben M.T.W."/>
            <person name="Barker M.S."/>
            <person name="Rieseberg L.H."/>
            <person name="Dlugosch K.M."/>
        </authorList>
    </citation>
    <scope>NUCLEOTIDE SEQUENCE</scope>
    <source>
        <strain evidence="1">CAN-66</strain>
        <tissue evidence="1">Leaf</tissue>
    </source>
</reference>
<comment type="caution">
    <text evidence="1">The sequence shown here is derived from an EMBL/GenBank/DDBJ whole genome shotgun (WGS) entry which is preliminary data.</text>
</comment>
<evidence type="ECO:0000313" key="1">
    <source>
        <dbReference type="EMBL" id="KAJ9554482.1"/>
    </source>
</evidence>
<protein>
    <submittedName>
        <fullName evidence="1">Uncharacterized protein</fullName>
    </submittedName>
</protein>
<organism evidence="1 2">
    <name type="scientific">Centaurea solstitialis</name>
    <name type="common">yellow star-thistle</name>
    <dbReference type="NCBI Taxonomy" id="347529"/>
    <lineage>
        <taxon>Eukaryota</taxon>
        <taxon>Viridiplantae</taxon>
        <taxon>Streptophyta</taxon>
        <taxon>Embryophyta</taxon>
        <taxon>Tracheophyta</taxon>
        <taxon>Spermatophyta</taxon>
        <taxon>Magnoliopsida</taxon>
        <taxon>eudicotyledons</taxon>
        <taxon>Gunneridae</taxon>
        <taxon>Pentapetalae</taxon>
        <taxon>asterids</taxon>
        <taxon>campanulids</taxon>
        <taxon>Asterales</taxon>
        <taxon>Asteraceae</taxon>
        <taxon>Carduoideae</taxon>
        <taxon>Cardueae</taxon>
        <taxon>Centaureinae</taxon>
        <taxon>Centaurea</taxon>
    </lineage>
</organism>
<keyword evidence="2" id="KW-1185">Reference proteome</keyword>
<name>A0AA38WAL0_9ASTR</name>
<gene>
    <name evidence="1" type="ORF">OSB04_018527</name>
</gene>
<evidence type="ECO:0000313" key="2">
    <source>
        <dbReference type="Proteomes" id="UP001172457"/>
    </source>
</evidence>
<dbReference type="AlphaFoldDB" id="A0AA38WAL0"/>
<accession>A0AA38WAL0</accession>
<dbReference type="EMBL" id="JARYMX010000004">
    <property type="protein sequence ID" value="KAJ9554482.1"/>
    <property type="molecule type" value="Genomic_DNA"/>
</dbReference>
<proteinExistence type="predicted"/>
<sequence length="110" mass="12883">MADKLADLFSKQIGNGLKTHFWAEPWKDPRTLADRLPRLFALENVKQAEEIEQLREAIRECSLNDKPNIRSLRCLIKKALLGVGDKETSWNEMVPSRINIFMWWVIWTDS</sequence>
<dbReference type="Proteomes" id="UP001172457">
    <property type="component" value="Chromosome 4"/>
</dbReference>